<accession>A0A015JTM5</accession>
<dbReference type="EMBL" id="JEMT01014937">
    <property type="protein sequence ID" value="EXX72947.1"/>
    <property type="molecule type" value="Genomic_DNA"/>
</dbReference>
<evidence type="ECO:0000256" key="3">
    <source>
        <dbReference type="ARBA" id="ARBA00023134"/>
    </source>
</evidence>
<feature type="coiled-coil region" evidence="5">
    <location>
        <begin position="612"/>
        <end position="639"/>
    </location>
</feature>
<dbReference type="AlphaFoldDB" id="A0A015JTM5"/>
<comment type="caution">
    <text evidence="7">The sequence shown here is derived from an EMBL/GenBank/DDBJ whole genome shotgun (WGS) entry which is preliminary data.</text>
</comment>
<dbReference type="Proteomes" id="UP000022910">
    <property type="component" value="Unassembled WGS sequence"/>
</dbReference>
<dbReference type="SMR" id="A0A015JTM5"/>
<dbReference type="GO" id="GO:0005525">
    <property type="term" value="F:GTP binding"/>
    <property type="evidence" value="ECO:0007669"/>
    <property type="project" value="UniProtKB-KW"/>
</dbReference>
<keyword evidence="2" id="KW-0378">Hydrolase</keyword>
<dbReference type="GO" id="GO:0003924">
    <property type="term" value="F:GTPase activity"/>
    <property type="evidence" value="ECO:0007669"/>
    <property type="project" value="InterPro"/>
</dbReference>
<evidence type="ECO:0000256" key="4">
    <source>
        <dbReference type="PROSITE-ProRule" id="PRU01052"/>
    </source>
</evidence>
<dbReference type="OrthoDB" id="2135133at2759"/>
<feature type="domain" description="GB1/RHD3-type G" evidence="6">
    <location>
        <begin position="65"/>
        <end position="293"/>
    </location>
</feature>
<keyword evidence="1" id="KW-0547">Nucleotide-binding</keyword>
<sequence>MTQSSPLNNIISDESTEQGNRFGKGIEFREGSPIQLLSYSEKSENEKFGQILLNPEALNILREINEPLAIISVIGSFRRGKSWFANVLHGRHDGFDLGANVEGCTRGIYMWSPPFKLTSEQPNGKTIQKRVLVLDSEGIDDPSQDENWATKLFILCLVISSTFVYNINGVVGREHIGKLHLMTDLSNFIKEPEYGDFLPRLVILLRDFNLETPDSFKDYFLKQMNHINTDAAAAIRRFFCDFDVYGLSQPGCRKKLLQHMENVKTDDLDEEFVEEVVKAVKSIYSQLPLKYIGSSTMQGISFVKFLENIVERMNISETSILLSIPSEYEFIVQFVAQEAIKESVEKYKERMNTLINEEGKLPMLWEEFERMHHEYISEVNKIFFAKIIGRPTQISNFAVQLNKEMFKFKEELMEKNSKELTIYNENIAKVLWEKYIGIGLNDNENKSFKDIEEFQEALGLFESDYNESMKKSPEATKIFASYKKNQYPLAINHVTQVGATSTAETMYAKEEADRLRLETEAREEILRLEIEALKRERDAYETNANKKILELQTNIEQQKKSQEEMRQRFIKEKDCTIEEYKYKFEEIEKMNEDNKKIITEYRDKIDILTLGSNQLEAEIIQLRIEIQKKEKLLNNGNNKRKLSCIFI</sequence>
<evidence type="ECO:0000256" key="2">
    <source>
        <dbReference type="ARBA" id="ARBA00022801"/>
    </source>
</evidence>
<dbReference type="Pfam" id="PF02263">
    <property type="entry name" value="GBP"/>
    <property type="match status" value="1"/>
</dbReference>
<feature type="coiled-coil region" evidence="5">
    <location>
        <begin position="516"/>
        <end position="568"/>
    </location>
</feature>
<evidence type="ECO:0000313" key="7">
    <source>
        <dbReference type="EMBL" id="EXX72947.1"/>
    </source>
</evidence>
<dbReference type="SUPFAM" id="SSF48340">
    <property type="entry name" value="Interferon-induced guanylate-binding protein 1 (GBP1), C-terminal domain"/>
    <property type="match status" value="1"/>
</dbReference>
<keyword evidence="3" id="KW-0342">GTP-binding</keyword>
<reference evidence="7 8" key="1">
    <citation type="submission" date="2014-02" db="EMBL/GenBank/DDBJ databases">
        <title>Single nucleus genome sequencing reveals high similarity among nuclei of an endomycorrhizal fungus.</title>
        <authorList>
            <person name="Lin K."/>
            <person name="Geurts R."/>
            <person name="Zhang Z."/>
            <person name="Limpens E."/>
            <person name="Saunders D.G."/>
            <person name="Mu D."/>
            <person name="Pang E."/>
            <person name="Cao H."/>
            <person name="Cha H."/>
            <person name="Lin T."/>
            <person name="Zhou Q."/>
            <person name="Shang Y."/>
            <person name="Li Y."/>
            <person name="Ivanov S."/>
            <person name="Sharma T."/>
            <person name="Velzen R.V."/>
            <person name="Ruijter N.D."/>
            <person name="Aanen D.K."/>
            <person name="Win J."/>
            <person name="Kamoun S."/>
            <person name="Bisseling T."/>
            <person name="Huang S."/>
        </authorList>
    </citation>
    <scope>NUCLEOTIDE SEQUENCE [LARGE SCALE GENOMIC DNA]</scope>
    <source>
        <strain evidence="8">DAOM197198w</strain>
    </source>
</reference>
<evidence type="ECO:0000259" key="6">
    <source>
        <dbReference type="PROSITE" id="PS51715"/>
    </source>
</evidence>
<dbReference type="PROSITE" id="PS51715">
    <property type="entry name" value="G_GB1_RHD3"/>
    <property type="match status" value="1"/>
</dbReference>
<dbReference type="InterPro" id="IPR030386">
    <property type="entry name" value="G_GB1_RHD3_dom"/>
</dbReference>
<dbReference type="PANTHER" id="PTHR10751">
    <property type="entry name" value="GUANYLATE BINDING PROTEIN"/>
    <property type="match status" value="1"/>
</dbReference>
<dbReference type="SUPFAM" id="SSF52540">
    <property type="entry name" value="P-loop containing nucleoside triphosphate hydrolases"/>
    <property type="match status" value="1"/>
</dbReference>
<dbReference type="Gene3D" id="3.40.50.300">
    <property type="entry name" value="P-loop containing nucleotide triphosphate hydrolases"/>
    <property type="match status" value="1"/>
</dbReference>
<evidence type="ECO:0000256" key="1">
    <source>
        <dbReference type="ARBA" id="ARBA00022741"/>
    </source>
</evidence>
<dbReference type="InterPro" id="IPR015894">
    <property type="entry name" value="Guanylate-bd_N"/>
</dbReference>
<keyword evidence="8" id="KW-1185">Reference proteome</keyword>
<protein>
    <recommendedName>
        <fullName evidence="6">GB1/RHD3-type G domain-containing protein</fullName>
    </recommendedName>
</protein>
<dbReference type="HOGENOM" id="CLU_027012_0_0_1"/>
<keyword evidence="5" id="KW-0175">Coiled coil</keyword>
<name>A0A015JTM5_RHIIW</name>
<dbReference type="InterPro" id="IPR027417">
    <property type="entry name" value="P-loop_NTPase"/>
</dbReference>
<evidence type="ECO:0000256" key="5">
    <source>
        <dbReference type="SAM" id="Coils"/>
    </source>
</evidence>
<gene>
    <name evidence="7" type="ORF">RirG_064530</name>
</gene>
<comment type="similarity">
    <text evidence="4">Belongs to the TRAFAC class dynamin-like GTPase superfamily. GB1/RHD3 GTPase family.</text>
</comment>
<evidence type="ECO:0000313" key="8">
    <source>
        <dbReference type="Proteomes" id="UP000022910"/>
    </source>
</evidence>
<dbReference type="InterPro" id="IPR036543">
    <property type="entry name" value="Guanylate-bd_C_sf"/>
</dbReference>
<organism evidence="7 8">
    <name type="scientific">Rhizophagus irregularis (strain DAOM 197198w)</name>
    <name type="common">Glomus intraradices</name>
    <dbReference type="NCBI Taxonomy" id="1432141"/>
    <lineage>
        <taxon>Eukaryota</taxon>
        <taxon>Fungi</taxon>
        <taxon>Fungi incertae sedis</taxon>
        <taxon>Mucoromycota</taxon>
        <taxon>Glomeromycotina</taxon>
        <taxon>Glomeromycetes</taxon>
        <taxon>Glomerales</taxon>
        <taxon>Glomeraceae</taxon>
        <taxon>Rhizophagus</taxon>
    </lineage>
</organism>
<proteinExistence type="inferred from homology"/>